<comment type="caution">
    <text evidence="1">The sequence shown here is derived from an EMBL/GenBank/DDBJ whole genome shotgun (WGS) entry which is preliminary data.</text>
</comment>
<reference evidence="1" key="1">
    <citation type="submission" date="2023-11" db="EMBL/GenBank/DDBJ databases">
        <title>Gracilibacillus pellucida a moderately halophilic bacterium isolated from saline soil in Xinjiang province.</title>
        <authorList>
            <person name="Zhang Z."/>
            <person name="Tan F."/>
            <person name="Wang Y."/>
            <person name="Xia M."/>
        </authorList>
    </citation>
    <scope>NUCLEOTIDE SEQUENCE</scope>
    <source>
        <strain evidence="1">S3-1-1</strain>
    </source>
</reference>
<accession>A0ACC6M0Y6</accession>
<dbReference type="Proteomes" id="UP001277972">
    <property type="component" value="Unassembled WGS sequence"/>
</dbReference>
<proteinExistence type="predicted"/>
<name>A0ACC6M0Y6_9BACI</name>
<sequence length="601" mass="68889">MLIENRDFLRLKNRPLLEQLNTMEDETDTTIVEDSKQGVPTLKVEVEGKYKYIHSKYNPEQEVSRVIEQFEVEGDAEHIIVFGAGLGYHIPLLANKFPQLTFTIYEPNMEIAKQFLTNFSLKKYGAVQQFIHDKAQLFNELPNLATKYSNVVRIFSLPSYRQIYQLELDEVYETLKKILKGKVASISVNANFQQRWIINAVTNFTKVISTPNVLRDLDEKNFVGKPAIIVSAGPSLNEEFENLKYIKKNKLAYIFSVGSAINALIEHEIYPDATCSYDPKERNQRVLQKLKDKKLTNIPLIFGSTVGHETLYDYPGELLHMVTSQDTFSNYLLTEKNATPLIQDASSIALLTFQLLAKMGFSSIYLVGQNLSFQNNQRFAEGVPYNNQVTENQKLHEIESVEGDLLYTDDGYLTMKNQLEVLIKSTPQVTVYNTTKNGAKIAGTKFLPLAVVIQDHLTEKVVNNDWNKAVKSYNHELIDQRLSSLVKYKEEVITKIEEVESLIQTLNKDEQKNNNKLRRLDKNIKKITGNLYFTTIISPMMRVQIDNISNELKRLDYQENGIEKIDRIIMIYSKLIATMKVTEATAAAYFNQTTNEVLTHD</sequence>
<protein>
    <submittedName>
        <fullName evidence="1">6-hydroxymethylpterin diphosphokinase MptE-like protein</fullName>
    </submittedName>
</protein>
<gene>
    <name evidence="1" type="ORF">SH601_01280</name>
</gene>
<keyword evidence="2" id="KW-1185">Reference proteome</keyword>
<evidence type="ECO:0000313" key="1">
    <source>
        <dbReference type="EMBL" id="MDX8044606.1"/>
    </source>
</evidence>
<dbReference type="EMBL" id="JAWZSR010000001">
    <property type="protein sequence ID" value="MDX8044606.1"/>
    <property type="molecule type" value="Genomic_DNA"/>
</dbReference>
<evidence type="ECO:0000313" key="2">
    <source>
        <dbReference type="Proteomes" id="UP001277972"/>
    </source>
</evidence>
<organism evidence="1 2">
    <name type="scientific">Gracilibacillus pellucidus</name>
    <dbReference type="NCBI Taxonomy" id="3095368"/>
    <lineage>
        <taxon>Bacteria</taxon>
        <taxon>Bacillati</taxon>
        <taxon>Bacillota</taxon>
        <taxon>Bacilli</taxon>
        <taxon>Bacillales</taxon>
        <taxon>Bacillaceae</taxon>
        <taxon>Gracilibacillus</taxon>
    </lineage>
</organism>